<keyword evidence="3" id="KW-1185">Reference proteome</keyword>
<accession>A0ABZ3J6C5</accession>
<reference evidence="2" key="1">
    <citation type="submission" date="2024-05" db="EMBL/GenBank/DDBJ databases">
        <title>Isolation and characterization of Sporomusa carbonis sp. nov., a carboxydotrophic hydrogenogen in the genus of Sporomusa isolated from a charcoal burning pile.</title>
        <authorList>
            <person name="Boeer T."/>
            <person name="Rosenbaum F."/>
            <person name="Eysell L."/>
            <person name="Mueller V."/>
            <person name="Daniel R."/>
            <person name="Poehlein A."/>
        </authorList>
    </citation>
    <scope>NUCLEOTIDE SEQUENCE [LARGE SCALE GENOMIC DNA]</scope>
    <source>
        <strain evidence="2">DSM 3132</strain>
    </source>
</reference>
<dbReference type="InterPro" id="IPR047801">
    <property type="entry name" value="Peptidase_C45"/>
</dbReference>
<dbReference type="Gene3D" id="3.60.60.10">
    <property type="entry name" value="Penicillin V Acylase, Chain A"/>
    <property type="match status" value="1"/>
</dbReference>
<evidence type="ECO:0000313" key="3">
    <source>
        <dbReference type="Proteomes" id="UP000216052"/>
    </source>
</evidence>
<dbReference type="EMBL" id="CP155571">
    <property type="protein sequence ID" value="XFO73451.1"/>
    <property type="molecule type" value="Genomic_DNA"/>
</dbReference>
<dbReference type="Proteomes" id="UP000216052">
    <property type="component" value="Chromosome"/>
</dbReference>
<gene>
    <name evidence="2" type="ORF">SPACI_035500</name>
</gene>
<dbReference type="PANTHER" id="PTHR34180:SF1">
    <property type="entry name" value="BETA-ALANYL-DOPAMINE_CARCININE HYDROLASE"/>
    <property type="match status" value="1"/>
</dbReference>
<protein>
    <recommendedName>
        <fullName evidence="1">Peptidase C45 hydrolase domain-containing protein</fullName>
    </recommendedName>
</protein>
<organism evidence="2 3">
    <name type="scientific">Sporomusa acidovorans (strain ATCC 49682 / DSM 3132 / Mol)</name>
    <dbReference type="NCBI Taxonomy" id="1123286"/>
    <lineage>
        <taxon>Bacteria</taxon>
        <taxon>Bacillati</taxon>
        <taxon>Bacillota</taxon>
        <taxon>Negativicutes</taxon>
        <taxon>Selenomonadales</taxon>
        <taxon>Sporomusaceae</taxon>
        <taxon>Sporomusa</taxon>
    </lineage>
</organism>
<dbReference type="NCBIfam" id="NF040521">
    <property type="entry name" value="C45_proenzyme"/>
    <property type="match status" value="1"/>
</dbReference>
<dbReference type="Pfam" id="PF03417">
    <property type="entry name" value="AAT"/>
    <property type="match status" value="1"/>
</dbReference>
<sequence length="350" mass="39578">MLTFVECQGTSYEMGRQYGEACRDQLAKALEMNINKLRHFAKINREDILANAHKFLPQAEAFDPELIAFLRGEAEGAGIHFDEAFYLRCSLEILLYYGKIASLCTSFAATGMATKDGKTILGQNIDWFSDFPVALLKLRYASGLGQLALSFGGVAEYVLSSRGFGLCANLTLAPRENYRAGLPYGCYLPKVMRQEKIGDALGVLCQVARGTGYYQLASSEGDLVGYESTYDDFNVLHPDKDMQVHANHYLTERFQKGDWGYTIFPDTYLRVNRIKRLMELQYGEITPEVMMKILSDHNNYPDAICRHANQNLSPEHHSETLASFIMVPEERKMYIAYGNPCQSDYLQYTL</sequence>
<dbReference type="InterPro" id="IPR005079">
    <property type="entry name" value="Peptidase_C45_hydrolase"/>
</dbReference>
<evidence type="ECO:0000259" key="1">
    <source>
        <dbReference type="Pfam" id="PF03417"/>
    </source>
</evidence>
<name>A0ABZ3J6C5_SPOA4</name>
<dbReference type="RefSeq" id="WP_093796270.1">
    <property type="nucleotide sequence ID" value="NZ_CP155571.1"/>
</dbReference>
<proteinExistence type="predicted"/>
<dbReference type="InterPro" id="IPR047794">
    <property type="entry name" value="C45_proenzyme-like"/>
</dbReference>
<dbReference type="Gene3D" id="1.10.10.2120">
    <property type="match status" value="1"/>
</dbReference>
<dbReference type="PANTHER" id="PTHR34180">
    <property type="entry name" value="PEPTIDASE C45"/>
    <property type="match status" value="1"/>
</dbReference>
<evidence type="ECO:0000313" key="2">
    <source>
        <dbReference type="EMBL" id="XFO73451.1"/>
    </source>
</evidence>
<feature type="domain" description="Peptidase C45 hydrolase" evidence="1">
    <location>
        <begin position="120"/>
        <end position="340"/>
    </location>
</feature>